<evidence type="ECO:0000313" key="4">
    <source>
        <dbReference type="EMBL" id="MDA3614323.1"/>
    </source>
</evidence>
<keyword evidence="1" id="KW-1133">Transmembrane helix</keyword>
<accession>A0ABT4UJF4</accession>
<feature type="transmembrane region" description="Helical" evidence="1">
    <location>
        <begin position="553"/>
        <end position="575"/>
    </location>
</feature>
<dbReference type="Pfam" id="PF09822">
    <property type="entry name" value="ABC_transp_aux"/>
    <property type="match status" value="1"/>
</dbReference>
<evidence type="ECO:0000313" key="5">
    <source>
        <dbReference type="Proteomes" id="UP001210231"/>
    </source>
</evidence>
<name>A0ABT4UJF4_9BACT</name>
<protein>
    <submittedName>
        <fullName evidence="4">Gliding motility-associated ABC transporter substrate-binding protein GldG</fullName>
    </submittedName>
</protein>
<dbReference type="InterPro" id="IPR019863">
    <property type="entry name" value="Motility-assoc_ABC-rel_GldG"/>
</dbReference>
<feature type="domain" description="ABC-type uncharacterised transport system" evidence="2">
    <location>
        <begin position="212"/>
        <end position="517"/>
    </location>
</feature>
<evidence type="ECO:0000256" key="1">
    <source>
        <dbReference type="SAM" id="Phobius"/>
    </source>
</evidence>
<keyword evidence="1" id="KW-0812">Transmembrane</keyword>
<dbReference type="NCBIfam" id="TIGR03521">
    <property type="entry name" value="GldG"/>
    <property type="match status" value="1"/>
</dbReference>
<sequence>MEKIDNQHKGNKNKWLYSILMVAAMIVIILLTNFLPGRLDLTSEGRYTITQPSKTLLSRIDEQMQITVLLEGEKLPSGFKKLQQATRVFLDNCRNYSKQKIVYSFVTPEEFLANKERFPIDDTAKIEWLKSTSISQYEVDKSGSRSTSINPVALIAYKGEYATVNLMDGQPNKGFTNPNESVMQYETINVAEAQMEFNFVSAINALVNPQPKSVAYLLGNGEPTGPETFDLSQTIKARFPFFVLNIDNHPFISDSIDVLLIVKPTIPFTQAQKLKLDQYIVKGGKVLFLLDQLNGGMDTLRANGKEVTIYSRGLNLDDLLFKYGARINNDLVEDKQSDMLPQTVGMIGDQPQIQLLPWPYFPLLYSQSNHPIAKNLDAVIMQFPNSVDTVAAPDITKNILLTTGNTAKKTGAPTLVTVEVLKNLQNASYYKEANIPLAVLLEGHFKSLYANRIGKSVTDSMAAMGTPFVAQSDKAGKILVTGDADWVLNALTKNGPLEMGQNPYTQYVFANKNFLQNTLAYFTDESGIMASRSKNFTLRMLDPKKLEASKTGWQWLNIGLPLVVLLIGGAIFQYLRVRRYR</sequence>
<dbReference type="InterPro" id="IPR019196">
    <property type="entry name" value="ABC_transp_unknown"/>
</dbReference>
<organism evidence="4 5">
    <name type="scientific">Polluticaenibacter yanchengensis</name>
    <dbReference type="NCBI Taxonomy" id="3014562"/>
    <lineage>
        <taxon>Bacteria</taxon>
        <taxon>Pseudomonadati</taxon>
        <taxon>Bacteroidota</taxon>
        <taxon>Chitinophagia</taxon>
        <taxon>Chitinophagales</taxon>
        <taxon>Chitinophagaceae</taxon>
        <taxon>Polluticaenibacter</taxon>
    </lineage>
</organism>
<feature type="domain" description="DUF7088" evidence="3">
    <location>
        <begin position="44"/>
        <end position="117"/>
    </location>
</feature>
<dbReference type="Proteomes" id="UP001210231">
    <property type="component" value="Unassembled WGS sequence"/>
</dbReference>
<dbReference type="EMBL" id="JAQGEF010000005">
    <property type="protein sequence ID" value="MDA3614323.1"/>
    <property type="molecule type" value="Genomic_DNA"/>
</dbReference>
<keyword evidence="5" id="KW-1185">Reference proteome</keyword>
<keyword evidence="1" id="KW-0472">Membrane</keyword>
<evidence type="ECO:0000259" key="3">
    <source>
        <dbReference type="Pfam" id="PF23357"/>
    </source>
</evidence>
<feature type="transmembrane region" description="Helical" evidence="1">
    <location>
        <begin position="15"/>
        <end position="35"/>
    </location>
</feature>
<dbReference type="RefSeq" id="WP_407030651.1">
    <property type="nucleotide sequence ID" value="NZ_JAQGEF010000005.1"/>
</dbReference>
<dbReference type="InterPro" id="IPR055396">
    <property type="entry name" value="DUF7088"/>
</dbReference>
<reference evidence="4 5" key="1">
    <citation type="submission" date="2022-12" db="EMBL/GenBank/DDBJ databases">
        <title>Chitinophagaceae gen. sp. nov., a new member of the family Chitinophagaceae, isolated from soil in a chemical factory.</title>
        <authorList>
            <person name="Ke Z."/>
        </authorList>
    </citation>
    <scope>NUCLEOTIDE SEQUENCE [LARGE SCALE GENOMIC DNA]</scope>
    <source>
        <strain evidence="4 5">LY-5</strain>
    </source>
</reference>
<proteinExistence type="predicted"/>
<evidence type="ECO:0000259" key="2">
    <source>
        <dbReference type="Pfam" id="PF09822"/>
    </source>
</evidence>
<comment type="caution">
    <text evidence="4">The sequence shown here is derived from an EMBL/GenBank/DDBJ whole genome shotgun (WGS) entry which is preliminary data.</text>
</comment>
<gene>
    <name evidence="4" type="primary">gldG</name>
    <name evidence="4" type="ORF">O3P16_05855</name>
</gene>
<dbReference type="Pfam" id="PF23357">
    <property type="entry name" value="DUF7088"/>
    <property type="match status" value="1"/>
</dbReference>